<proteinExistence type="predicted"/>
<dbReference type="Pfam" id="PF09684">
    <property type="entry name" value="Tail_P2_I"/>
    <property type="match status" value="1"/>
</dbReference>
<evidence type="ECO:0000313" key="3">
    <source>
        <dbReference type="EMBL" id="EBN2829419.1"/>
    </source>
</evidence>
<dbReference type="NCBIfam" id="TIGR01634">
    <property type="entry name" value="tail_P2_I"/>
    <property type="match status" value="1"/>
</dbReference>
<organism evidence="1">
    <name type="scientific">Salmonella enterica</name>
    <name type="common">Salmonella choleraesuis</name>
    <dbReference type="NCBI Taxonomy" id="28901"/>
    <lineage>
        <taxon>Bacteria</taxon>
        <taxon>Pseudomonadati</taxon>
        <taxon>Pseudomonadota</taxon>
        <taxon>Gammaproteobacteria</taxon>
        <taxon>Enterobacterales</taxon>
        <taxon>Enterobacteriaceae</taxon>
        <taxon>Salmonella</taxon>
    </lineage>
</organism>
<reference evidence="1" key="1">
    <citation type="submission" date="2018-06" db="EMBL/GenBank/DDBJ databases">
        <authorList>
            <consortium name="PulseNet: The National Subtyping Network for Foodborne Disease Surveillance"/>
            <person name="Tarr C.L."/>
            <person name="Trees E."/>
            <person name="Katz L.S."/>
            <person name="Carleton-Romer H.A."/>
            <person name="Stroika S."/>
            <person name="Kucerova Z."/>
            <person name="Roache K.F."/>
            <person name="Sabol A.L."/>
            <person name="Besser J."/>
            <person name="Gerner-Smidt P."/>
        </authorList>
    </citation>
    <scope>NUCLEOTIDE SEQUENCE</scope>
    <source>
        <strain evidence="4">PNUSAS015592</strain>
        <strain evidence="2">PNUSAS041911</strain>
        <strain evidence="1">PNUSAS042495</strain>
        <strain evidence="3">PNUSAS042910</strain>
    </source>
</reference>
<evidence type="ECO:0000313" key="1">
    <source>
        <dbReference type="EMBL" id="EBL9210903.1"/>
    </source>
</evidence>
<dbReference type="EMBL" id="AAGFHZ010000037">
    <property type="protein sequence ID" value="EBN2829419.1"/>
    <property type="molecule type" value="Genomic_DNA"/>
</dbReference>
<name>A0A5T4YFN1_SALER</name>
<dbReference type="InterPro" id="IPR006521">
    <property type="entry name" value="Tail_protein_I"/>
</dbReference>
<evidence type="ECO:0000313" key="2">
    <source>
        <dbReference type="EMBL" id="EBN2157125.1"/>
    </source>
</evidence>
<dbReference type="AlphaFoldDB" id="A0A5T4YFN1"/>
<dbReference type="EMBL" id="AAGWQQ010000066">
    <property type="protein sequence ID" value="EBS7984254.1"/>
    <property type="molecule type" value="Genomic_DNA"/>
</dbReference>
<comment type="caution">
    <text evidence="1">The sequence shown here is derived from an EMBL/GenBank/DDBJ whole genome shotgun (WGS) entry which is preliminary data.</text>
</comment>
<dbReference type="EMBL" id="AAGAQC010000024">
    <property type="protein sequence ID" value="EBL9210903.1"/>
    <property type="molecule type" value="Genomic_DNA"/>
</dbReference>
<gene>
    <name evidence="4" type="ORF">CEJ09_20855</name>
    <name evidence="2" type="ORF">DMS94_22930</name>
    <name evidence="3" type="ORF">DOF78_23085</name>
    <name evidence="1" type="ORF">DOF85_23775</name>
</gene>
<sequence length="187" mass="20910">MMIKFRSLLPPGAFRGERAQEQASAEQINAIDSDMARKVKNAETCPAHLLPWLAWEYAVDFWDVDWTEAQKRRVIKDAAYVHQHRGTAGAVKRSLGAVNFPTTVVEWWEDEPRAEPYTFRIEVQSSQGVSDSVYHQIRQLTDRAKNLRSWLSKIDVLAIVGADGAFYISGATTAHIDVDIVAGGSHG</sequence>
<evidence type="ECO:0000313" key="4">
    <source>
        <dbReference type="EMBL" id="EBS7984254.1"/>
    </source>
</evidence>
<protein>
    <submittedName>
        <fullName evidence="1">Phage tail protein I</fullName>
    </submittedName>
</protein>
<dbReference type="EMBL" id="AAGFCB010000038">
    <property type="protein sequence ID" value="EBN2157125.1"/>
    <property type="molecule type" value="Genomic_DNA"/>
</dbReference>
<accession>A0A5T4YFN1</accession>